<dbReference type="PANTHER" id="PTHR46265">
    <property type="entry name" value="RHO GTPASE-ACTIVATING PROTEIN 7"/>
    <property type="match status" value="1"/>
</dbReference>
<dbReference type="InterPro" id="IPR025757">
    <property type="entry name" value="MIP1_Leuzipper"/>
</dbReference>
<feature type="compositionally biased region" description="Acidic residues" evidence="2">
    <location>
        <begin position="325"/>
        <end position="356"/>
    </location>
</feature>
<feature type="region of interest" description="Disordered" evidence="2">
    <location>
        <begin position="317"/>
        <end position="477"/>
    </location>
</feature>
<keyword evidence="6" id="KW-1185">Reference proteome</keyword>
<dbReference type="Gene3D" id="1.10.555.10">
    <property type="entry name" value="Rho GTPase activation protein"/>
    <property type="match status" value="1"/>
</dbReference>
<feature type="compositionally biased region" description="Polar residues" evidence="2">
    <location>
        <begin position="414"/>
        <end position="435"/>
    </location>
</feature>
<dbReference type="PANTHER" id="PTHR46265:SF25">
    <property type="entry name" value="RHO-GAP DOMAIN-CONTAINING PROTEIN"/>
    <property type="match status" value="1"/>
</dbReference>
<feature type="domain" description="Rho-GAP" evidence="4">
    <location>
        <begin position="114"/>
        <end position="313"/>
    </location>
</feature>
<evidence type="ECO:0000259" key="3">
    <source>
        <dbReference type="PROSITE" id="PS50003"/>
    </source>
</evidence>
<dbReference type="AlphaFoldDB" id="A0AAV0MPG8"/>
<dbReference type="InterPro" id="IPR001849">
    <property type="entry name" value="PH_domain"/>
</dbReference>
<comment type="caution">
    <text evidence="5">The sequence shown here is derived from an EMBL/GenBank/DDBJ whole genome shotgun (WGS) entry which is preliminary data.</text>
</comment>
<dbReference type="InterPro" id="IPR052799">
    <property type="entry name" value="Rho_GAP_Regulators"/>
</dbReference>
<dbReference type="SUPFAM" id="SSF50729">
    <property type="entry name" value="PH domain-like"/>
    <property type="match status" value="1"/>
</dbReference>
<dbReference type="GO" id="GO:0007165">
    <property type="term" value="P:signal transduction"/>
    <property type="evidence" value="ECO:0007669"/>
    <property type="project" value="InterPro"/>
</dbReference>
<dbReference type="Pfam" id="PF00620">
    <property type="entry name" value="RhoGAP"/>
    <property type="match status" value="1"/>
</dbReference>
<evidence type="ECO:0000313" key="6">
    <source>
        <dbReference type="Proteomes" id="UP001154282"/>
    </source>
</evidence>
<feature type="region of interest" description="Disordered" evidence="2">
    <location>
        <begin position="78"/>
        <end position="103"/>
    </location>
</feature>
<dbReference type="InterPro" id="IPR000198">
    <property type="entry name" value="RhoGAP_dom"/>
</dbReference>
<feature type="coiled-coil region" evidence="1">
    <location>
        <begin position="486"/>
        <end position="559"/>
    </location>
</feature>
<feature type="coiled-coil region" evidence="1">
    <location>
        <begin position="584"/>
        <end position="618"/>
    </location>
</feature>
<protein>
    <recommendedName>
        <fullName evidence="7">Rho GTPase-activating protein REN1-like</fullName>
    </recommendedName>
</protein>
<feature type="compositionally biased region" description="Basic and acidic residues" evidence="2">
    <location>
        <begin position="437"/>
        <end position="449"/>
    </location>
</feature>
<gene>
    <name evidence="5" type="ORF">LITE_LOCUS29621</name>
</gene>
<keyword evidence="1" id="KW-0175">Coiled coil</keyword>
<evidence type="ECO:0000256" key="2">
    <source>
        <dbReference type="SAM" id="MobiDB-lite"/>
    </source>
</evidence>
<dbReference type="PROSITE" id="PS50238">
    <property type="entry name" value="RHOGAP"/>
    <property type="match status" value="1"/>
</dbReference>
<name>A0AAV0MPG8_9ROSI</name>
<accession>A0AAV0MPG8</accession>
<dbReference type="CDD" id="cd00159">
    <property type="entry name" value="RhoGAP"/>
    <property type="match status" value="1"/>
</dbReference>
<proteinExistence type="predicted"/>
<evidence type="ECO:0000259" key="4">
    <source>
        <dbReference type="PROSITE" id="PS50238"/>
    </source>
</evidence>
<feature type="domain" description="PH" evidence="3">
    <location>
        <begin position="1"/>
        <end position="72"/>
    </location>
</feature>
<feature type="compositionally biased region" description="Low complexity" evidence="2">
    <location>
        <begin position="373"/>
        <end position="382"/>
    </location>
</feature>
<evidence type="ECO:0000256" key="1">
    <source>
        <dbReference type="SAM" id="Coils"/>
    </source>
</evidence>
<dbReference type="InterPro" id="IPR008936">
    <property type="entry name" value="Rho_GTPase_activation_prot"/>
</dbReference>
<reference evidence="5" key="1">
    <citation type="submission" date="2022-08" db="EMBL/GenBank/DDBJ databases">
        <authorList>
            <person name="Gutierrez-Valencia J."/>
        </authorList>
    </citation>
    <scope>NUCLEOTIDE SEQUENCE</scope>
</reference>
<dbReference type="SMART" id="SM00324">
    <property type="entry name" value="RhoGAP"/>
    <property type="match status" value="1"/>
</dbReference>
<dbReference type="PROSITE" id="PS50003">
    <property type="entry name" value="PH_DOMAIN"/>
    <property type="match status" value="1"/>
</dbReference>
<dbReference type="SUPFAM" id="SSF48350">
    <property type="entry name" value="GTPase activation domain, GAP"/>
    <property type="match status" value="1"/>
</dbReference>
<dbReference type="Proteomes" id="UP001154282">
    <property type="component" value="Unassembled WGS sequence"/>
</dbReference>
<evidence type="ECO:0000313" key="5">
    <source>
        <dbReference type="EMBL" id="CAI0447989.1"/>
    </source>
</evidence>
<sequence>MVKSIVAQKGSEVNLTLGGIDLNNSGSVVVKADKKLLTVLFPDGRDGRAFTLKAETSEDLYEWKTALESALSQAPCSTTMMPQNGVIRNDQPEAPDTKEKPPPASLVLGRPILLALEDVDGSPSFLEKALKFIEDHGVKVEGILRQAADVDDVEHRIREYEQGKTEFSPGEDAHVIGDCIKYFLRELPSSPVPTSCCHALLDASRSDKGNRISSMRTAIMETFPEPNRRLLQRILLMMQQVAAHKEKNRMSNSAVAACMAPLLLRPLLSGDCEIESDFDVGGDGSMQLLQAAAAANHAQAIVITLLEEYDTIFSDGAMSPGLYSDSEEDESEDEEVTEDDESYEDEDEYEEEEIDEVSLGSEEYSDEDIENESNGSCSGSHVSSEDDPTDIKGSSDLNIHSRPYEVDDNLKNVLPSSDQNLLPQNHKATQEQSLSKSKRDFSHSAELARVESNISTRHMRKSSSIAGRRERRMGWGRTSAKKNLSMESIDFTLEDEEAEIQKLEASKITLRNKVAEEAEGNATLEANLQERKKILRERRRALKQDVSRLREQLQMEREKRRVLESGLNPADELSNIPDTIDEKTKADLEEISQANAEINDLQKEVDNLSVQLIRQHEQNCGGPTIRVFGDQSAQNAHQGKFLFGERTE</sequence>
<dbReference type="EMBL" id="CAMGYJ010000007">
    <property type="protein sequence ID" value="CAI0447989.1"/>
    <property type="molecule type" value="Genomic_DNA"/>
</dbReference>
<organism evidence="5 6">
    <name type="scientific">Linum tenue</name>
    <dbReference type="NCBI Taxonomy" id="586396"/>
    <lineage>
        <taxon>Eukaryota</taxon>
        <taxon>Viridiplantae</taxon>
        <taxon>Streptophyta</taxon>
        <taxon>Embryophyta</taxon>
        <taxon>Tracheophyta</taxon>
        <taxon>Spermatophyta</taxon>
        <taxon>Magnoliopsida</taxon>
        <taxon>eudicotyledons</taxon>
        <taxon>Gunneridae</taxon>
        <taxon>Pentapetalae</taxon>
        <taxon>rosids</taxon>
        <taxon>fabids</taxon>
        <taxon>Malpighiales</taxon>
        <taxon>Linaceae</taxon>
        <taxon>Linum</taxon>
    </lineage>
</organism>
<dbReference type="Pfam" id="PF14389">
    <property type="entry name" value="Lzipper-MIP1"/>
    <property type="match status" value="1"/>
</dbReference>
<evidence type="ECO:0008006" key="7">
    <source>
        <dbReference type="Google" id="ProtNLM"/>
    </source>
</evidence>